<dbReference type="InterPro" id="IPR048715">
    <property type="entry name" value="CggR_N"/>
</dbReference>
<dbReference type="InterPro" id="IPR036388">
    <property type="entry name" value="WH-like_DNA-bd_sf"/>
</dbReference>
<protein>
    <submittedName>
        <fullName evidence="7">Uncharacterized protein</fullName>
    </submittedName>
</protein>
<evidence type="ECO:0000256" key="2">
    <source>
        <dbReference type="ARBA" id="ARBA00023015"/>
    </source>
</evidence>
<dbReference type="AlphaFoldDB" id="A0A2A6E3G7"/>
<keyword evidence="2" id="KW-0805">Transcription regulation</keyword>
<dbReference type="PANTHER" id="PTHR34294:SF5">
    <property type="entry name" value="CENTRAL GLYCOLYTIC GENES REGULATOR"/>
    <property type="match status" value="1"/>
</dbReference>
<evidence type="ECO:0000313" key="8">
    <source>
        <dbReference type="Proteomes" id="UP000243688"/>
    </source>
</evidence>
<accession>A0A2A6E3G7</accession>
<feature type="domain" description="Sugar-binding" evidence="5">
    <location>
        <begin position="90"/>
        <end position="337"/>
    </location>
</feature>
<dbReference type="GO" id="GO:0003677">
    <property type="term" value="F:DNA binding"/>
    <property type="evidence" value="ECO:0007669"/>
    <property type="project" value="UniProtKB-KW"/>
</dbReference>
<dbReference type="Proteomes" id="UP000243688">
    <property type="component" value="Unassembled WGS sequence"/>
</dbReference>
<dbReference type="Gene3D" id="3.40.50.1360">
    <property type="match status" value="1"/>
</dbReference>
<dbReference type="GO" id="GO:0030246">
    <property type="term" value="F:carbohydrate binding"/>
    <property type="evidence" value="ECO:0007669"/>
    <property type="project" value="InterPro"/>
</dbReference>
<dbReference type="PANTHER" id="PTHR34294">
    <property type="entry name" value="TRANSCRIPTIONAL REGULATOR-RELATED"/>
    <property type="match status" value="1"/>
</dbReference>
<proteinExistence type="inferred from homology"/>
<name>A0A2A6E3G7_9BACL</name>
<dbReference type="EMBL" id="MOXJ01000003">
    <property type="protein sequence ID" value="PDO11366.1"/>
    <property type="molecule type" value="Genomic_DNA"/>
</dbReference>
<organism evidence="7 8">
    <name type="scientific">Candidatus Reconcilbacillus cellulovorans</name>
    <dbReference type="NCBI Taxonomy" id="1906605"/>
    <lineage>
        <taxon>Bacteria</taxon>
        <taxon>Bacillati</taxon>
        <taxon>Bacillota</taxon>
        <taxon>Bacilli</taxon>
        <taxon>Bacillales</taxon>
        <taxon>Paenibacillaceae</taxon>
        <taxon>Candidatus Reconcilbacillus</taxon>
    </lineage>
</organism>
<comment type="similarity">
    <text evidence="1">Belongs to the SorC transcriptional regulatory family.</text>
</comment>
<dbReference type="InterPro" id="IPR036390">
    <property type="entry name" value="WH_DNA-bd_sf"/>
</dbReference>
<dbReference type="InterPro" id="IPR007324">
    <property type="entry name" value="Sugar-bd_dom_put"/>
</dbReference>
<dbReference type="SUPFAM" id="SSF46785">
    <property type="entry name" value="Winged helix' DNA-binding domain"/>
    <property type="match status" value="1"/>
</dbReference>
<evidence type="ECO:0000256" key="3">
    <source>
        <dbReference type="ARBA" id="ARBA00023125"/>
    </source>
</evidence>
<keyword evidence="3" id="KW-0238">DNA-binding</keyword>
<evidence type="ECO:0000256" key="1">
    <source>
        <dbReference type="ARBA" id="ARBA00010466"/>
    </source>
</evidence>
<evidence type="ECO:0000256" key="4">
    <source>
        <dbReference type="ARBA" id="ARBA00023163"/>
    </source>
</evidence>
<dbReference type="Gene3D" id="1.10.10.10">
    <property type="entry name" value="Winged helix-like DNA-binding domain superfamily/Winged helix DNA-binding domain"/>
    <property type="match status" value="1"/>
</dbReference>
<evidence type="ECO:0000259" key="6">
    <source>
        <dbReference type="Pfam" id="PF21715"/>
    </source>
</evidence>
<comment type="caution">
    <text evidence="7">The sequence shown here is derived from an EMBL/GenBank/DDBJ whole genome shotgun (WGS) entry which is preliminary data.</text>
</comment>
<dbReference type="InterPro" id="IPR051054">
    <property type="entry name" value="SorC_transcr_regulators"/>
</dbReference>
<reference evidence="7 8" key="1">
    <citation type="submission" date="2016-12" db="EMBL/GenBank/DDBJ databases">
        <title>Candidatus Reconcilibacillus cellulovorans genome.</title>
        <authorList>
            <person name="Kolinko S."/>
            <person name="Wu Y.-W."/>
            <person name="Tachea F."/>
            <person name="Denzel E."/>
            <person name="Hiras J."/>
            <person name="Baecker N."/>
            <person name="Chan L.J."/>
            <person name="Eichorst S.A."/>
            <person name="Frey D."/>
            <person name="Adams P.D."/>
            <person name="Pray T."/>
            <person name="Tanjore D."/>
            <person name="Petzold C.J."/>
            <person name="Gladden J.M."/>
            <person name="Simmons B.A."/>
            <person name="Singer S.W."/>
        </authorList>
    </citation>
    <scope>NUCLEOTIDE SEQUENCE [LARGE SCALE GENOMIC DNA]</scope>
    <source>
        <strain evidence="7">JTherm</strain>
    </source>
</reference>
<feature type="domain" description="CggR N-terminal DNA binding" evidence="6">
    <location>
        <begin position="18"/>
        <end position="87"/>
    </location>
</feature>
<evidence type="ECO:0000313" key="7">
    <source>
        <dbReference type="EMBL" id="PDO11366.1"/>
    </source>
</evidence>
<dbReference type="Pfam" id="PF21715">
    <property type="entry name" value="CggR_N"/>
    <property type="match status" value="1"/>
</dbReference>
<evidence type="ECO:0000259" key="5">
    <source>
        <dbReference type="Pfam" id="PF04198"/>
    </source>
</evidence>
<keyword evidence="4" id="KW-0804">Transcription</keyword>
<dbReference type="Pfam" id="PF04198">
    <property type="entry name" value="Sugar-bind"/>
    <property type="match status" value="1"/>
</dbReference>
<dbReference type="InterPro" id="IPR037171">
    <property type="entry name" value="NagB/RpiA_transferase-like"/>
</dbReference>
<sequence>MRRLLDLQKRLFPDLDDVLRKRHAILRQVRSAGTIGRRSLAASLKMTERVLRAEVEFLRQQGLLRVGPAGISLTDEGAGLLDDLEPVVRELFGLADLEDRLKQRYGLRRAVVVPGDAQASDAAKFDLGRAGASVLRKYAAKGSVIAVGGGSTMAVVAEQLTATASLKDCLFVPARGGLGESVELQAGTIASAMAKRTGAQYRLLHVPDHLGEEAYQSLMQDPSIRDVVATIRSARIIVHGIGEAFEMARRRGLDAATVEALRRSGARGEAFGYFFDADGRVVHKTPTVGIRLEDLPGAATVIAIAGGSGKAPAIDAVMRSGYSHVLVIDEAAARAILTEETK</sequence>
<gene>
    <name evidence="7" type="ORF">BLM47_02585</name>
</gene>
<dbReference type="SUPFAM" id="SSF100950">
    <property type="entry name" value="NagB/RpiA/CoA transferase-like"/>
    <property type="match status" value="1"/>
</dbReference>